<dbReference type="InterPro" id="IPR050266">
    <property type="entry name" value="AB_hydrolase_sf"/>
</dbReference>
<dbReference type="RefSeq" id="WP_086470605.1">
    <property type="nucleotide sequence ID" value="NZ_FXWK01000001.1"/>
</dbReference>
<organism evidence="2 3">
    <name type="scientific">Devosia lucknowensis</name>
    <dbReference type="NCBI Taxonomy" id="1096929"/>
    <lineage>
        <taxon>Bacteria</taxon>
        <taxon>Pseudomonadati</taxon>
        <taxon>Pseudomonadota</taxon>
        <taxon>Alphaproteobacteria</taxon>
        <taxon>Hyphomicrobiales</taxon>
        <taxon>Devosiaceae</taxon>
        <taxon>Devosia</taxon>
    </lineage>
</organism>
<name>A0A1Y6FLT6_9HYPH</name>
<evidence type="ECO:0000313" key="2">
    <source>
        <dbReference type="EMBL" id="SMQ75677.1"/>
    </source>
</evidence>
<dbReference type="SUPFAM" id="SSF53474">
    <property type="entry name" value="alpha/beta-Hydrolases"/>
    <property type="match status" value="1"/>
</dbReference>
<dbReference type="InterPro" id="IPR000073">
    <property type="entry name" value="AB_hydrolase_1"/>
</dbReference>
<evidence type="ECO:0000259" key="1">
    <source>
        <dbReference type="Pfam" id="PF12697"/>
    </source>
</evidence>
<gene>
    <name evidence="2" type="ORF">SAMN06295905_2380</name>
</gene>
<accession>A0A1Y6FLT6</accession>
<dbReference type="Pfam" id="PF12697">
    <property type="entry name" value="Abhydrolase_6"/>
    <property type="match status" value="1"/>
</dbReference>
<dbReference type="PRINTS" id="PR00111">
    <property type="entry name" value="ABHYDROLASE"/>
</dbReference>
<proteinExistence type="predicted"/>
<sequence length="230" mass="24884">MHKPIVFLPGLICDARLWRDVIDGLADTVAPMVADLRLDDTIAAMASRTLAAAPQRFALAGLSMGGYVALEIMRQAPERVTHLALLDTSARADTEERRETRRKGIDMIEQGKFIGVSRGLLGQLVAPHHLGTPLADEVQAMSERVGGEVYVRQQKAIMGRVDSLPHLAAIDVPTMVGVGALDKMTPPELAQEMAAHIPGAELVTFPDAAHLPTMENPGPVVQAMRHWLAR</sequence>
<protein>
    <submittedName>
        <fullName evidence="2">Pimeloyl-ACP methyl ester carboxylesterase</fullName>
    </submittedName>
</protein>
<dbReference type="InterPro" id="IPR029058">
    <property type="entry name" value="AB_hydrolase_fold"/>
</dbReference>
<dbReference type="EMBL" id="FXWK01000001">
    <property type="protein sequence ID" value="SMQ75677.1"/>
    <property type="molecule type" value="Genomic_DNA"/>
</dbReference>
<dbReference type="Proteomes" id="UP000194474">
    <property type="component" value="Unassembled WGS sequence"/>
</dbReference>
<dbReference type="PANTHER" id="PTHR43798">
    <property type="entry name" value="MONOACYLGLYCEROL LIPASE"/>
    <property type="match status" value="1"/>
</dbReference>
<dbReference type="AlphaFoldDB" id="A0A1Y6FLT6"/>
<keyword evidence="3" id="KW-1185">Reference proteome</keyword>
<reference evidence="3" key="1">
    <citation type="submission" date="2017-04" db="EMBL/GenBank/DDBJ databases">
        <authorList>
            <person name="Varghese N."/>
            <person name="Submissions S."/>
        </authorList>
    </citation>
    <scope>NUCLEOTIDE SEQUENCE [LARGE SCALE GENOMIC DNA]</scope>
</reference>
<feature type="domain" description="AB hydrolase-1" evidence="1">
    <location>
        <begin position="5"/>
        <end position="223"/>
    </location>
</feature>
<dbReference type="Gene3D" id="3.40.50.1820">
    <property type="entry name" value="alpha/beta hydrolase"/>
    <property type="match status" value="1"/>
</dbReference>
<dbReference type="OrthoDB" id="5491135at2"/>
<dbReference type="PANTHER" id="PTHR43798:SF29">
    <property type="entry name" value="AB HYDROLASE-1 DOMAIN-CONTAINING PROTEIN"/>
    <property type="match status" value="1"/>
</dbReference>
<evidence type="ECO:0000313" key="3">
    <source>
        <dbReference type="Proteomes" id="UP000194474"/>
    </source>
</evidence>